<evidence type="ECO:0000256" key="1">
    <source>
        <dbReference type="SAM" id="MobiDB-lite"/>
    </source>
</evidence>
<sequence>MTVFGMLAVLFVLVTTLSVYAAVRVKRTVEQRVIPQVRRTAEDAALQVRSRTRPGLAGRIAAARLALRGSLQQTRQVLAASVEADPQLRDSLAMLDALAEPAAGLDAELGALEREVDDARTGQRFEALRPQVEQIVEASDALRRAARERRYRTDAHDLSRLTDAIRTETEALRHWESASGPAPSDGAASDAGAGEPAREERRERGGRGGAPGGRPSLGKRDPDAGRWGTLGAFGTASPGDPAAEPEADPRRSGPTRQDRPRPTGESG</sequence>
<feature type="region of interest" description="Disordered" evidence="1">
    <location>
        <begin position="173"/>
        <end position="267"/>
    </location>
</feature>
<name>A0A852ZW78_9ACTN</name>
<reference evidence="2 3" key="1">
    <citation type="submission" date="2020-07" db="EMBL/GenBank/DDBJ databases">
        <title>Sequencing the genomes of 1000 actinobacteria strains.</title>
        <authorList>
            <person name="Klenk H.-P."/>
        </authorList>
    </citation>
    <scope>NUCLEOTIDE SEQUENCE [LARGE SCALE GENOMIC DNA]</scope>
    <source>
        <strain evidence="2 3">DSM 42178</strain>
    </source>
</reference>
<proteinExistence type="predicted"/>
<dbReference type="Proteomes" id="UP000567795">
    <property type="component" value="Unassembled WGS sequence"/>
</dbReference>
<dbReference type="EMBL" id="JACBZD010000001">
    <property type="protein sequence ID" value="NYI06653.1"/>
    <property type="molecule type" value="Genomic_DNA"/>
</dbReference>
<evidence type="ECO:0008006" key="4">
    <source>
        <dbReference type="Google" id="ProtNLM"/>
    </source>
</evidence>
<feature type="compositionally biased region" description="Basic and acidic residues" evidence="1">
    <location>
        <begin position="247"/>
        <end position="267"/>
    </location>
</feature>
<organism evidence="2 3">
    <name type="scientific">Allostreptomyces psammosilenae</name>
    <dbReference type="NCBI Taxonomy" id="1892865"/>
    <lineage>
        <taxon>Bacteria</taxon>
        <taxon>Bacillati</taxon>
        <taxon>Actinomycetota</taxon>
        <taxon>Actinomycetes</taxon>
        <taxon>Kitasatosporales</taxon>
        <taxon>Streptomycetaceae</taxon>
        <taxon>Allostreptomyces</taxon>
    </lineage>
</organism>
<evidence type="ECO:0000313" key="3">
    <source>
        <dbReference type="Proteomes" id="UP000567795"/>
    </source>
</evidence>
<keyword evidence="3" id="KW-1185">Reference proteome</keyword>
<evidence type="ECO:0000313" key="2">
    <source>
        <dbReference type="EMBL" id="NYI06653.1"/>
    </source>
</evidence>
<feature type="compositionally biased region" description="Basic and acidic residues" evidence="1">
    <location>
        <begin position="196"/>
        <end position="206"/>
    </location>
</feature>
<gene>
    <name evidence="2" type="ORF">FHU37_003596</name>
</gene>
<comment type="caution">
    <text evidence="2">The sequence shown here is derived from an EMBL/GenBank/DDBJ whole genome shotgun (WGS) entry which is preliminary data.</text>
</comment>
<accession>A0A852ZW78</accession>
<protein>
    <recommendedName>
        <fullName evidence="4">Secreted protein</fullName>
    </recommendedName>
</protein>
<dbReference type="RefSeq" id="WP_179815202.1">
    <property type="nucleotide sequence ID" value="NZ_JACBZD010000001.1"/>
</dbReference>
<feature type="compositionally biased region" description="Low complexity" evidence="1">
    <location>
        <begin position="177"/>
        <end position="195"/>
    </location>
</feature>
<dbReference type="AlphaFoldDB" id="A0A852ZW78"/>